<dbReference type="InterPro" id="IPR007627">
    <property type="entry name" value="RNA_pol_sigma70_r2"/>
</dbReference>
<proteinExistence type="predicted"/>
<dbReference type="Pfam" id="PF04545">
    <property type="entry name" value="Sigma70_r4"/>
    <property type="match status" value="1"/>
</dbReference>
<keyword evidence="1" id="KW-0805">Transcription regulation</keyword>
<protein>
    <recommendedName>
        <fullName evidence="9">RNA polymerase subunit sigma-24</fullName>
    </recommendedName>
</protein>
<organism evidence="7 8">
    <name type="scientific">Lottiidibacillus patelloidae</name>
    <dbReference type="NCBI Taxonomy" id="2670334"/>
    <lineage>
        <taxon>Bacteria</taxon>
        <taxon>Bacillati</taxon>
        <taxon>Bacillota</taxon>
        <taxon>Bacilli</taxon>
        <taxon>Bacillales</taxon>
        <taxon>Bacillaceae</taxon>
        <taxon>Lottiidibacillus</taxon>
    </lineage>
</organism>
<dbReference type="Proteomes" id="UP000217083">
    <property type="component" value="Unassembled WGS sequence"/>
</dbReference>
<feature type="domain" description="RNA polymerase sigma-70 region 2" evidence="5">
    <location>
        <begin position="13"/>
        <end position="75"/>
    </location>
</feature>
<evidence type="ECO:0000313" key="7">
    <source>
        <dbReference type="EMBL" id="OZM56395.1"/>
    </source>
</evidence>
<keyword evidence="2" id="KW-0731">Sigma factor</keyword>
<evidence type="ECO:0000313" key="8">
    <source>
        <dbReference type="Proteomes" id="UP000217083"/>
    </source>
</evidence>
<evidence type="ECO:0000256" key="4">
    <source>
        <dbReference type="ARBA" id="ARBA00023163"/>
    </source>
</evidence>
<dbReference type="RefSeq" id="WP_094925319.1">
    <property type="nucleotide sequence ID" value="NZ_NPIA01000006.1"/>
</dbReference>
<keyword evidence="8" id="KW-1185">Reference proteome</keyword>
<dbReference type="SUPFAM" id="SSF88659">
    <property type="entry name" value="Sigma3 and sigma4 domains of RNA polymerase sigma factors"/>
    <property type="match status" value="1"/>
</dbReference>
<dbReference type="PANTHER" id="PTHR30385">
    <property type="entry name" value="SIGMA FACTOR F FLAGELLAR"/>
    <property type="match status" value="1"/>
</dbReference>
<dbReference type="GO" id="GO:0006352">
    <property type="term" value="P:DNA-templated transcription initiation"/>
    <property type="evidence" value="ECO:0007669"/>
    <property type="project" value="InterPro"/>
</dbReference>
<feature type="domain" description="RNA polymerase sigma-70 region 4" evidence="6">
    <location>
        <begin position="108"/>
        <end position="155"/>
    </location>
</feature>
<evidence type="ECO:0000256" key="1">
    <source>
        <dbReference type="ARBA" id="ARBA00023015"/>
    </source>
</evidence>
<name>A0A263BRR9_9BACI</name>
<accession>A0A263BRR9</accession>
<dbReference type="InterPro" id="IPR014284">
    <property type="entry name" value="RNA_pol_sigma-70_dom"/>
</dbReference>
<dbReference type="Gene3D" id="1.10.1740.10">
    <property type="match status" value="1"/>
</dbReference>
<dbReference type="SUPFAM" id="SSF88946">
    <property type="entry name" value="Sigma2 domain of RNA polymerase sigma factors"/>
    <property type="match status" value="1"/>
</dbReference>
<keyword evidence="4" id="KW-0804">Transcription</keyword>
<dbReference type="InterPro" id="IPR036388">
    <property type="entry name" value="WH-like_DNA-bd_sf"/>
</dbReference>
<dbReference type="NCBIfam" id="TIGR02937">
    <property type="entry name" value="sigma70-ECF"/>
    <property type="match status" value="1"/>
</dbReference>
<dbReference type="Gene3D" id="1.10.10.10">
    <property type="entry name" value="Winged helix-like DNA-binding domain superfamily/Winged helix DNA-binding domain"/>
    <property type="match status" value="1"/>
</dbReference>
<dbReference type="EMBL" id="NPIA01000006">
    <property type="protein sequence ID" value="OZM56395.1"/>
    <property type="molecule type" value="Genomic_DNA"/>
</dbReference>
<evidence type="ECO:0000256" key="3">
    <source>
        <dbReference type="ARBA" id="ARBA00023125"/>
    </source>
</evidence>
<evidence type="ECO:0008006" key="9">
    <source>
        <dbReference type="Google" id="ProtNLM"/>
    </source>
</evidence>
<evidence type="ECO:0000256" key="2">
    <source>
        <dbReference type="ARBA" id="ARBA00023082"/>
    </source>
</evidence>
<dbReference type="GO" id="GO:0016987">
    <property type="term" value="F:sigma factor activity"/>
    <property type="evidence" value="ECO:0007669"/>
    <property type="project" value="UniProtKB-KW"/>
</dbReference>
<dbReference type="InterPro" id="IPR007630">
    <property type="entry name" value="RNA_pol_sigma70_r4"/>
</dbReference>
<evidence type="ECO:0000259" key="6">
    <source>
        <dbReference type="Pfam" id="PF04545"/>
    </source>
</evidence>
<dbReference type="InterPro" id="IPR013325">
    <property type="entry name" value="RNA_pol_sigma_r2"/>
</dbReference>
<dbReference type="AlphaFoldDB" id="A0A263BRR9"/>
<dbReference type="InterPro" id="IPR013324">
    <property type="entry name" value="RNA_pol_sigma_r3/r4-like"/>
</dbReference>
<reference evidence="7 8" key="2">
    <citation type="submission" date="2017-09" db="EMBL/GenBank/DDBJ databases">
        <title>Bacillus patelloidae sp. nov., isolated from the intestinal tract of a marine limpet.</title>
        <authorList>
            <person name="Liu R."/>
            <person name="Dong C."/>
            <person name="Shao Z."/>
        </authorList>
    </citation>
    <scope>NUCLEOTIDE SEQUENCE [LARGE SCALE GENOMIC DNA]</scope>
    <source>
        <strain evidence="7 8">SA5d-4</strain>
    </source>
</reference>
<gene>
    <name evidence="7" type="ORF">CIB95_11515</name>
</gene>
<dbReference type="Pfam" id="PF04542">
    <property type="entry name" value="Sigma70_r2"/>
    <property type="match status" value="1"/>
</dbReference>
<reference evidence="8" key="1">
    <citation type="submission" date="2017-08" db="EMBL/GenBank/DDBJ databases">
        <authorList>
            <person name="Huang Z."/>
        </authorList>
    </citation>
    <scope>NUCLEOTIDE SEQUENCE [LARGE SCALE GENOMIC DNA]</scope>
    <source>
        <strain evidence="8">SA5d-4</strain>
    </source>
</reference>
<sequence>MQVQEQSFEEVLEQFMPLIKGQLKALNIYKDHDNFYQIAMIALWDAYRNFDDEKGRFSTYAFRYVRGRLLTALQESRNYDERNQLQDTFVEDSVEEEFCVDETIEGYLRHLTDNQQKWLRYYVYGQLTPSEIAAKENVSVEAVKSWRRQAIKKLRRLLTD</sequence>
<keyword evidence="3" id="KW-0238">DNA-binding</keyword>
<dbReference type="GO" id="GO:0003677">
    <property type="term" value="F:DNA binding"/>
    <property type="evidence" value="ECO:0007669"/>
    <property type="project" value="UniProtKB-KW"/>
</dbReference>
<comment type="caution">
    <text evidence="7">The sequence shown here is derived from an EMBL/GenBank/DDBJ whole genome shotgun (WGS) entry which is preliminary data.</text>
</comment>
<evidence type="ECO:0000259" key="5">
    <source>
        <dbReference type="Pfam" id="PF04542"/>
    </source>
</evidence>